<reference evidence="1 2" key="1">
    <citation type="journal article" date="2018" name="IMA Fungus">
        <title>IMA Genome-F 9: Draft genome sequence of Annulohypoxylon stygium, Aspergillus mulundensis, Berkeleyomyces basicola (syn. Thielaviopsis basicola), Ceratocystis smalleyi, two Cercospora beticola strains, Coleophoma cylindrospora, Fusarium fracticaudum, Phialophora cf. hyalina, and Morchella septimelata.</title>
        <authorList>
            <person name="Wingfield B.D."/>
            <person name="Bills G.F."/>
            <person name="Dong Y."/>
            <person name="Huang W."/>
            <person name="Nel W.J."/>
            <person name="Swalarsk-Parry B.S."/>
            <person name="Vaghefi N."/>
            <person name="Wilken P.M."/>
            <person name="An Z."/>
            <person name="de Beer Z.W."/>
            <person name="De Vos L."/>
            <person name="Chen L."/>
            <person name="Duong T.A."/>
            <person name="Gao Y."/>
            <person name="Hammerbacher A."/>
            <person name="Kikkert J.R."/>
            <person name="Li Y."/>
            <person name="Li H."/>
            <person name="Li K."/>
            <person name="Li Q."/>
            <person name="Liu X."/>
            <person name="Ma X."/>
            <person name="Naidoo K."/>
            <person name="Pethybridge S.J."/>
            <person name="Sun J."/>
            <person name="Steenkamp E.T."/>
            <person name="van der Nest M.A."/>
            <person name="van Wyk S."/>
            <person name="Wingfield M.J."/>
            <person name="Xiong C."/>
            <person name="Yue Q."/>
            <person name="Zhang X."/>
        </authorList>
    </citation>
    <scope>NUCLEOTIDE SEQUENCE [LARGE SCALE GENOMIC DNA]</scope>
    <source>
        <strain evidence="1 2">DSM 5745</strain>
    </source>
</reference>
<dbReference type="RefSeq" id="XP_026600822.1">
    <property type="nucleotide sequence ID" value="XM_026750809.1"/>
</dbReference>
<organism evidence="1 2">
    <name type="scientific">Aspergillus mulundensis</name>
    <dbReference type="NCBI Taxonomy" id="1810919"/>
    <lineage>
        <taxon>Eukaryota</taxon>
        <taxon>Fungi</taxon>
        <taxon>Dikarya</taxon>
        <taxon>Ascomycota</taxon>
        <taxon>Pezizomycotina</taxon>
        <taxon>Eurotiomycetes</taxon>
        <taxon>Eurotiomycetidae</taxon>
        <taxon>Eurotiales</taxon>
        <taxon>Aspergillaceae</taxon>
        <taxon>Aspergillus</taxon>
        <taxon>Aspergillus subgen. Nidulantes</taxon>
    </lineage>
</organism>
<evidence type="ECO:0000313" key="1">
    <source>
        <dbReference type="EMBL" id="RDW69033.1"/>
    </source>
</evidence>
<keyword evidence="2" id="KW-1185">Reference proteome</keyword>
<dbReference type="EMBL" id="PVWQ01000011">
    <property type="protein sequence ID" value="RDW69033.1"/>
    <property type="molecule type" value="Genomic_DNA"/>
</dbReference>
<gene>
    <name evidence="1" type="ORF">DSM5745_08793</name>
</gene>
<sequence length="313" mass="34803">MDSLRSISDSSESLCPGPLCSDFSNYGVSSDDSIYGDPLAQLAKEVKQEPFTTSQNLRKSLEQRHRDLLQDRTRDQYLAFSSVTPAQSHEISDDQSRESKFCRFSFNTETGILVAKVMPSRAHGLAIRSFDFLISLELLAMNVYDDMRPFGSTTVTVGNWTKEADSCWAPASTDTKLSFVVEVGLSESSRRLALDACGWLERHTSVKLVATISLNGETSEITLRQWERVSRSSSPSASCTTSLKIFRTSNTTVITGESSYNGVTTTTNQLQLPFEKIVGHPSRQPLERDLVIPAQKLIVFAEKIWSEQGLLPR</sequence>
<name>A0A3D8R4Q2_9EURO</name>
<dbReference type="Proteomes" id="UP000256690">
    <property type="component" value="Unassembled WGS sequence"/>
</dbReference>
<dbReference type="AlphaFoldDB" id="A0A3D8R4Q2"/>
<accession>A0A3D8R4Q2</accession>
<protein>
    <submittedName>
        <fullName evidence="1">Uncharacterized protein</fullName>
    </submittedName>
</protein>
<dbReference type="OrthoDB" id="76567at2759"/>
<evidence type="ECO:0000313" key="2">
    <source>
        <dbReference type="Proteomes" id="UP000256690"/>
    </source>
</evidence>
<dbReference type="GeneID" id="38119163"/>
<comment type="caution">
    <text evidence="1">The sequence shown here is derived from an EMBL/GenBank/DDBJ whole genome shotgun (WGS) entry which is preliminary data.</text>
</comment>
<proteinExistence type="predicted"/>